<dbReference type="Gene3D" id="2.130.10.10">
    <property type="entry name" value="YVTN repeat-like/Quinoprotein amine dehydrogenase"/>
    <property type="match status" value="2"/>
</dbReference>
<name>A0A2S7IJA9_9BACT</name>
<dbReference type="AlphaFoldDB" id="A0A2S7IJA9"/>
<dbReference type="PANTHER" id="PTHR43547:SF2">
    <property type="entry name" value="HYBRID SIGNAL TRANSDUCTION HISTIDINE KINASE C"/>
    <property type="match status" value="1"/>
</dbReference>
<dbReference type="PROSITE" id="PS50109">
    <property type="entry name" value="HIS_KIN"/>
    <property type="match status" value="1"/>
</dbReference>
<dbReference type="InterPro" id="IPR013783">
    <property type="entry name" value="Ig-like_fold"/>
</dbReference>
<organism evidence="4 5">
    <name type="scientific">Siphonobacter curvatus</name>
    <dbReference type="NCBI Taxonomy" id="2094562"/>
    <lineage>
        <taxon>Bacteria</taxon>
        <taxon>Pseudomonadati</taxon>
        <taxon>Bacteroidota</taxon>
        <taxon>Cytophagia</taxon>
        <taxon>Cytophagales</taxon>
        <taxon>Cytophagaceae</taxon>
        <taxon>Siphonobacter</taxon>
    </lineage>
</organism>
<reference evidence="5" key="1">
    <citation type="submission" date="2018-02" db="EMBL/GenBank/DDBJ databases">
        <title>Genome sequencing of Solimonas sp. HR-BB.</title>
        <authorList>
            <person name="Lee Y."/>
            <person name="Jeon C.O."/>
        </authorList>
    </citation>
    <scope>NUCLEOTIDE SEQUENCE [LARGE SCALE GENOMIC DNA]</scope>
    <source>
        <strain evidence="5">HR-U</strain>
    </source>
</reference>
<feature type="transmembrane region" description="Helical" evidence="2">
    <location>
        <begin position="729"/>
        <end position="751"/>
    </location>
</feature>
<dbReference type="Proteomes" id="UP000239590">
    <property type="component" value="Unassembled WGS sequence"/>
</dbReference>
<sequence>MVSRILTVWLISCGVLVGLPGYAQTFHIEQYTDDNGLPQNSVKSIARDAEGFLWLTTEAGLVRFDGKQFYTSLHTHSQRFKSLYPDLSAEGKSLYAINEKNEFIKIKNGKTYPKQTYYQPHLKPQLPSFPLSISTGLPDNYFMLDTVRKYLIPIKNSSFFLCTHTTLDAYVQGKKACSFKREFSNFKHLFRLGTSLFEFRPDGKMKRVSEEQPRLFPLTGDILLNPSYKTSKPTIQLYWNNAADQAFLYLEGCLYQLSQTTDALKTELILKDFDFSQVNIASVYYDSVYKRVFLGSLSQGLYVCTRMDFQTLYLKEGGQTNVFYAQSRFQDSSVVTNKGVVMRPNHQRTVRKYLTALAQTKFDRYMMALDRHQNIWTTSENKLYKFNATGDRLLQQWQLPGHISCIYQGDQGPLWIGVDGQGIFQVDEQQQAPQLYLKMPKVRVSYFLYENADKLWVGTYAGLFNIQGSARKVTWVPAFDQIYIRSLHTSKIGEVWVSTAENGIYLIQGTKVTHLPLDPHRYMAQAHCMMEDRKGYLWITTNKGLFQAAKEDLLRFAEGKSDGTIYYHHYTKEHGFRINEFNGGCEPCGLRVQDRYFSLPTLNGLVWFEPEKIKPELPEQKVLIDRISLDGATQFLSSDTLVLPPNHTPLTIYVTTPYFGNVNNLRLSYAFTADDEKANSWNELNSVNRTFQLTHLSPGTYKLSVRLTNGFGNDNYSVCHLTVIIQKPWYLRTAFLIIIGVIAMLCVYGMIELRSSYLKNKNRKLEAVISERTSELKQMLALVENSQQELLWRKFIQDHIIAAISHDVKAPLRYVVDLNQLVYQHFQKEGTSPTMLEMTKGIYDSTFRIQQLINNLLEYVKPQMKQSGSVSLQPVNLHELVTNKISFFRDSARKNSTTVVNRVANALSVTSNPELLAIIIHNLLDNAIRITKNGYVTIKAQEMESETHLSIRDTGPGMPLTLVNWINQPQSRSLEEASKELPPQLGLGLIILKDLSQLLKIRLTVLSQERGGTEVLLIFQNQMPEDFEVNTHFS</sequence>
<accession>A0A2S7IJA9</accession>
<dbReference type="GO" id="GO:0000155">
    <property type="term" value="F:phosphorelay sensor kinase activity"/>
    <property type="evidence" value="ECO:0007669"/>
    <property type="project" value="InterPro"/>
</dbReference>
<dbReference type="Gene3D" id="1.10.287.130">
    <property type="match status" value="1"/>
</dbReference>
<comment type="caution">
    <text evidence="4">The sequence shown here is derived from an EMBL/GenBank/DDBJ whole genome shotgun (WGS) entry which is preliminary data.</text>
</comment>
<dbReference type="OrthoDB" id="900403at2"/>
<dbReference type="InterPro" id="IPR036097">
    <property type="entry name" value="HisK_dim/P_sf"/>
</dbReference>
<dbReference type="Pfam" id="PF07494">
    <property type="entry name" value="Reg_prop"/>
    <property type="match status" value="1"/>
</dbReference>
<keyword evidence="2" id="KW-0472">Membrane</keyword>
<evidence type="ECO:0000313" key="4">
    <source>
        <dbReference type="EMBL" id="PQA56799.1"/>
    </source>
</evidence>
<feature type="domain" description="Histidine kinase" evidence="3">
    <location>
        <begin position="803"/>
        <end position="1023"/>
    </location>
</feature>
<dbReference type="SUPFAM" id="SSF63829">
    <property type="entry name" value="Calcium-dependent phosphotriesterase"/>
    <property type="match status" value="1"/>
</dbReference>
<dbReference type="Pfam" id="PF02518">
    <property type="entry name" value="HATPase_c"/>
    <property type="match status" value="1"/>
</dbReference>
<protein>
    <recommendedName>
        <fullName evidence="3">Histidine kinase domain-containing protein</fullName>
    </recommendedName>
</protein>
<dbReference type="Gene3D" id="2.60.40.10">
    <property type="entry name" value="Immunoglobulins"/>
    <property type="match status" value="1"/>
</dbReference>
<dbReference type="InterPro" id="IPR011110">
    <property type="entry name" value="Reg_prop"/>
</dbReference>
<dbReference type="RefSeq" id="WP_104714334.1">
    <property type="nucleotide sequence ID" value="NZ_PTRA01000002.1"/>
</dbReference>
<evidence type="ECO:0000256" key="1">
    <source>
        <dbReference type="ARBA" id="ARBA00022553"/>
    </source>
</evidence>
<dbReference type="PANTHER" id="PTHR43547">
    <property type="entry name" value="TWO-COMPONENT HISTIDINE KINASE"/>
    <property type="match status" value="1"/>
</dbReference>
<keyword evidence="1" id="KW-0597">Phosphoprotein</keyword>
<keyword evidence="5" id="KW-1185">Reference proteome</keyword>
<evidence type="ECO:0000313" key="5">
    <source>
        <dbReference type="Proteomes" id="UP000239590"/>
    </source>
</evidence>
<keyword evidence="2" id="KW-1133">Transmembrane helix</keyword>
<dbReference type="InterPro" id="IPR003594">
    <property type="entry name" value="HATPase_dom"/>
</dbReference>
<dbReference type="SMART" id="SM00387">
    <property type="entry name" value="HATPase_c"/>
    <property type="match status" value="1"/>
</dbReference>
<gene>
    <name evidence="4" type="ORF">C5O19_15775</name>
</gene>
<dbReference type="EMBL" id="PTRA01000002">
    <property type="protein sequence ID" value="PQA56799.1"/>
    <property type="molecule type" value="Genomic_DNA"/>
</dbReference>
<dbReference type="Gene3D" id="3.30.565.10">
    <property type="entry name" value="Histidine kinase-like ATPase, C-terminal domain"/>
    <property type="match status" value="1"/>
</dbReference>
<dbReference type="SUPFAM" id="SSF47384">
    <property type="entry name" value="Homodimeric domain of signal transducing histidine kinase"/>
    <property type="match status" value="1"/>
</dbReference>
<dbReference type="SUPFAM" id="SSF55874">
    <property type="entry name" value="ATPase domain of HSP90 chaperone/DNA topoisomerase II/histidine kinase"/>
    <property type="match status" value="1"/>
</dbReference>
<keyword evidence="2" id="KW-0812">Transmembrane</keyword>
<dbReference type="InterPro" id="IPR005467">
    <property type="entry name" value="His_kinase_dom"/>
</dbReference>
<evidence type="ECO:0000256" key="2">
    <source>
        <dbReference type="SAM" id="Phobius"/>
    </source>
</evidence>
<proteinExistence type="predicted"/>
<dbReference type="InterPro" id="IPR036890">
    <property type="entry name" value="HATPase_C_sf"/>
</dbReference>
<dbReference type="InterPro" id="IPR015943">
    <property type="entry name" value="WD40/YVTN_repeat-like_dom_sf"/>
</dbReference>
<evidence type="ECO:0000259" key="3">
    <source>
        <dbReference type="PROSITE" id="PS50109"/>
    </source>
</evidence>